<accession>A0A9R1TJB0</accession>
<dbReference type="GO" id="GO:0004558">
    <property type="term" value="F:alpha-1,4-glucosidase activity"/>
    <property type="evidence" value="ECO:0007669"/>
    <property type="project" value="UniProtKB-EC"/>
</dbReference>
<dbReference type="Gene3D" id="3.20.20.80">
    <property type="entry name" value="Glycosidases"/>
    <property type="match status" value="1"/>
</dbReference>
<evidence type="ECO:0000256" key="6">
    <source>
        <dbReference type="SAM" id="MobiDB-lite"/>
    </source>
</evidence>
<feature type="compositionally biased region" description="Basic and acidic residues" evidence="6">
    <location>
        <begin position="47"/>
        <end position="56"/>
    </location>
</feature>
<evidence type="ECO:0000256" key="4">
    <source>
        <dbReference type="ARBA" id="ARBA00023180"/>
    </source>
</evidence>
<keyword evidence="4" id="KW-0325">Glycoprotein</keyword>
<sequence>MESGRHDLETNAEVNGTNKTVAATYKSIPDEDSNWQAQRQENTLDMGKPENEEIDDGAKEKMLTDDTKISPKKDASQVIFISENGDAKIDVAPKPPTLSGMGKEELMKYANDPFWIRLRWFLFIGFWLLWVGMLVGAIAIIVLAPKCTAPQAKTWSEKSPIVQLEPKDLEAKDAISLSHLLDQLKSQHISVLSLSNILKSTSPGHVTDFRDVDPKVGMENIKSLIKLAKEKDQRVVLEIDPNHSGIDHPWFNRSQNREEPYTNYYVWASPKIDADNANNSPNNWLSINGRSAWEWSAQRGQYYLHQFDKSQPDLNFNNSLVIEEFNKIFNHWLDLGISGFRLGFTQHLIEDPNLQDERLSSSAADVDEYESLLHVYTKDRVENAQVLRVWRENIINKTNGDGLFALRDDIASDILAVFNENQSLVDLPQSSMFLMHADEGVTAEALQKGVNQWRSHLYNSSKARWPAWDLNGKERALRDRMPSPVADSLILMSVLLPGTPVFKLNDTLSSPARAAFATLSEKRSDEIFLYGDFHTDIVNGTVFVYTRSGLKSGLPGYLVAYQSSEHPAVIDLSGIPRVPEEVNVLTYSPNYVQGDETIETKLFSKKVPIAPKSTLVLTFVPKKNEK</sequence>
<keyword evidence="7" id="KW-0812">Transmembrane</keyword>
<evidence type="ECO:0000313" key="10">
    <source>
        <dbReference type="Proteomes" id="UP000694866"/>
    </source>
</evidence>
<evidence type="ECO:0000256" key="1">
    <source>
        <dbReference type="ARBA" id="ARBA00001657"/>
    </source>
</evidence>
<dbReference type="RefSeq" id="XP_011310011.1">
    <property type="nucleotide sequence ID" value="XM_011311709.1"/>
</dbReference>
<keyword evidence="5" id="KW-0326">Glycosidase</keyword>
<evidence type="ECO:0000313" key="11">
    <source>
        <dbReference type="RefSeq" id="XP_011310011.1"/>
    </source>
</evidence>
<dbReference type="EC" id="3.2.1.20" evidence="3"/>
<reference evidence="9" key="1">
    <citation type="submission" date="2015-01" db="EMBL/GenBank/DDBJ databases">
        <title>Transcriptome Assembly of Fopius arisanus.</title>
        <authorList>
            <person name="Geib S."/>
        </authorList>
    </citation>
    <scope>NUCLEOTIDE SEQUENCE</scope>
</reference>
<dbReference type="EMBL" id="GBYB01013584">
    <property type="protein sequence ID" value="JAG83351.1"/>
    <property type="molecule type" value="Transcribed_RNA"/>
</dbReference>
<name>A0A0C9RAT0_9HYME</name>
<evidence type="ECO:0000256" key="2">
    <source>
        <dbReference type="ARBA" id="ARBA00008061"/>
    </source>
</evidence>
<dbReference type="GO" id="GO:0015190">
    <property type="term" value="F:L-leucine transmembrane transporter activity"/>
    <property type="evidence" value="ECO:0007669"/>
    <property type="project" value="TreeGrafter"/>
</dbReference>
<reference evidence="11" key="2">
    <citation type="submission" date="2025-04" db="UniProtKB">
        <authorList>
            <consortium name="RefSeq"/>
        </authorList>
    </citation>
    <scope>IDENTIFICATION</scope>
    <source>
        <strain evidence="11">USDA-PBARC FA_bdor</strain>
        <tissue evidence="11">Whole organism</tissue>
    </source>
</reference>
<proteinExistence type="inferred from homology"/>
<evidence type="ECO:0000313" key="9">
    <source>
        <dbReference type="EMBL" id="JAG83351.1"/>
    </source>
</evidence>
<keyword evidence="5" id="KW-0378">Hydrolase</keyword>
<dbReference type="Pfam" id="PF16028">
    <property type="entry name" value="SLC3A2_N"/>
    <property type="match status" value="1"/>
</dbReference>
<dbReference type="SUPFAM" id="SSF51445">
    <property type="entry name" value="(Trans)glycosidases"/>
    <property type="match status" value="1"/>
</dbReference>
<dbReference type="InterPro" id="IPR042280">
    <property type="entry name" value="SLC3A2"/>
</dbReference>
<keyword evidence="7" id="KW-1133">Transmembrane helix</keyword>
<feature type="domain" description="Glycosyl hydrolase family 13 catalytic" evidence="8">
    <location>
        <begin position="174"/>
        <end position="523"/>
    </location>
</feature>
<protein>
    <recommendedName>
        <fullName evidence="3">alpha-glucosidase</fullName>
        <ecNumber evidence="3">3.2.1.20</ecNumber>
    </recommendedName>
</protein>
<gene>
    <name evidence="9" type="primary">Slc3a1_0</name>
    <name evidence="11" type="synonym">CD98hc</name>
    <name evidence="9" type="ORF">g.53293</name>
</gene>
<evidence type="ECO:0000256" key="5">
    <source>
        <dbReference type="ARBA" id="ARBA00023295"/>
    </source>
</evidence>
<feature type="region of interest" description="Disordered" evidence="6">
    <location>
        <begin position="1"/>
        <end position="20"/>
    </location>
</feature>
<dbReference type="InterPro" id="IPR031984">
    <property type="entry name" value="SLC3A2_N"/>
</dbReference>
<dbReference type="OrthoDB" id="204980at2759"/>
<evidence type="ECO:0000259" key="8">
    <source>
        <dbReference type="SMART" id="SM00642"/>
    </source>
</evidence>
<dbReference type="GO" id="GO:1904273">
    <property type="term" value="P:L-alanine import across plasma membrane"/>
    <property type="evidence" value="ECO:0007669"/>
    <property type="project" value="TreeGrafter"/>
</dbReference>
<dbReference type="GO" id="GO:0016324">
    <property type="term" value="C:apical plasma membrane"/>
    <property type="evidence" value="ECO:0007669"/>
    <property type="project" value="TreeGrafter"/>
</dbReference>
<dbReference type="InterPro" id="IPR045857">
    <property type="entry name" value="O16G_dom_2"/>
</dbReference>
<feature type="region of interest" description="Disordered" evidence="6">
    <location>
        <begin position="26"/>
        <end position="56"/>
    </location>
</feature>
<dbReference type="GO" id="GO:0015173">
    <property type="term" value="F:aromatic amino acid transmembrane transporter activity"/>
    <property type="evidence" value="ECO:0007669"/>
    <property type="project" value="TreeGrafter"/>
</dbReference>
<dbReference type="Pfam" id="PF00128">
    <property type="entry name" value="Alpha-amylase"/>
    <property type="match status" value="1"/>
</dbReference>
<dbReference type="SMART" id="SM00642">
    <property type="entry name" value="Aamy"/>
    <property type="match status" value="1"/>
</dbReference>
<dbReference type="KEGG" id="fas:105270638"/>
<dbReference type="InterPro" id="IPR006047">
    <property type="entry name" value="GH13_cat_dom"/>
</dbReference>
<keyword evidence="7" id="KW-0472">Membrane</keyword>
<dbReference type="InterPro" id="IPR017853">
    <property type="entry name" value="GH"/>
</dbReference>
<dbReference type="GO" id="GO:0015180">
    <property type="term" value="F:L-alanine transmembrane transporter activity"/>
    <property type="evidence" value="ECO:0007669"/>
    <property type="project" value="TreeGrafter"/>
</dbReference>
<evidence type="ECO:0000256" key="3">
    <source>
        <dbReference type="ARBA" id="ARBA00012741"/>
    </source>
</evidence>
<accession>A0A0C9RAT0</accession>
<dbReference type="Proteomes" id="UP000694866">
    <property type="component" value="Unplaced"/>
</dbReference>
<feature type="compositionally biased region" description="Polar residues" evidence="6">
    <location>
        <begin position="34"/>
        <end position="43"/>
    </location>
</feature>
<dbReference type="GeneID" id="105270638"/>
<dbReference type="PANTHER" id="PTHR46673:SF1">
    <property type="entry name" value="4F2 CELL-SURFACE ANTIGEN HEAVY CHAIN"/>
    <property type="match status" value="1"/>
</dbReference>
<dbReference type="AlphaFoldDB" id="A0A0C9RAT0"/>
<evidence type="ECO:0000256" key="7">
    <source>
        <dbReference type="SAM" id="Phobius"/>
    </source>
</evidence>
<dbReference type="GO" id="GO:0005975">
    <property type="term" value="P:carbohydrate metabolic process"/>
    <property type="evidence" value="ECO:0007669"/>
    <property type="project" value="InterPro"/>
</dbReference>
<keyword evidence="10" id="KW-1185">Reference proteome</keyword>
<dbReference type="GO" id="GO:0015823">
    <property type="term" value="P:phenylalanine transport"/>
    <property type="evidence" value="ECO:0007669"/>
    <property type="project" value="TreeGrafter"/>
</dbReference>
<dbReference type="FunFam" id="3.90.400.10:FF:000001">
    <property type="entry name" value="Maltase A3, isoform A"/>
    <property type="match status" value="1"/>
</dbReference>
<comment type="catalytic activity">
    <reaction evidence="1">
        <text>Hydrolysis of terminal, non-reducing (1-&gt;4)-linked alpha-D-glucose residues with release of alpha-D-glucose.</text>
        <dbReference type="EC" id="3.2.1.20"/>
    </reaction>
</comment>
<organism evidence="9">
    <name type="scientific">Fopius arisanus</name>
    <dbReference type="NCBI Taxonomy" id="64838"/>
    <lineage>
        <taxon>Eukaryota</taxon>
        <taxon>Metazoa</taxon>
        <taxon>Ecdysozoa</taxon>
        <taxon>Arthropoda</taxon>
        <taxon>Hexapoda</taxon>
        <taxon>Insecta</taxon>
        <taxon>Pterygota</taxon>
        <taxon>Neoptera</taxon>
        <taxon>Endopterygota</taxon>
        <taxon>Hymenoptera</taxon>
        <taxon>Apocrita</taxon>
        <taxon>Ichneumonoidea</taxon>
        <taxon>Braconidae</taxon>
        <taxon>Opiinae</taxon>
        <taxon>Fopius</taxon>
    </lineage>
</organism>
<dbReference type="CTD" id="40941"/>
<comment type="similarity">
    <text evidence="2">Belongs to the glycosyl hydrolase 13 family.</text>
</comment>
<dbReference type="Gene3D" id="3.90.400.10">
    <property type="entry name" value="Oligo-1,6-glucosidase, Domain 2"/>
    <property type="match status" value="1"/>
</dbReference>
<dbReference type="PANTHER" id="PTHR46673">
    <property type="entry name" value="4F2 CELL-SURFACE ANTIGEN HEAVY CHAIN"/>
    <property type="match status" value="1"/>
</dbReference>
<dbReference type="GO" id="GO:1903801">
    <property type="term" value="P:L-leucine import across plasma membrane"/>
    <property type="evidence" value="ECO:0007669"/>
    <property type="project" value="TreeGrafter"/>
</dbReference>
<feature type="transmembrane region" description="Helical" evidence="7">
    <location>
        <begin position="120"/>
        <end position="144"/>
    </location>
</feature>
<dbReference type="GO" id="GO:0016323">
    <property type="term" value="C:basolateral plasma membrane"/>
    <property type="evidence" value="ECO:0007669"/>
    <property type="project" value="TreeGrafter"/>
</dbReference>